<sequence>PEFCSNSTINEVKSVYDVVKYFCSAAGIRPNPPTTGGGSGGPSISSPGKDGPASSSLRVMHMPMKSIIGGIVVAAVSASLGALL</sequence>
<feature type="transmembrane region" description="Helical" evidence="2">
    <location>
        <begin position="66"/>
        <end position="83"/>
    </location>
</feature>
<keyword evidence="4" id="KW-1185">Reference proteome</keyword>
<protein>
    <submittedName>
        <fullName evidence="3">Uncharacterized protein</fullName>
    </submittedName>
</protein>
<organism evidence="3 4">
    <name type="scientific">Linnemannia gamsii</name>
    <dbReference type="NCBI Taxonomy" id="64522"/>
    <lineage>
        <taxon>Eukaryota</taxon>
        <taxon>Fungi</taxon>
        <taxon>Fungi incertae sedis</taxon>
        <taxon>Mucoromycota</taxon>
        <taxon>Mortierellomycotina</taxon>
        <taxon>Mortierellomycetes</taxon>
        <taxon>Mortierellales</taxon>
        <taxon>Mortierellaceae</taxon>
        <taxon>Linnemannia</taxon>
    </lineage>
</organism>
<evidence type="ECO:0000256" key="1">
    <source>
        <dbReference type="SAM" id="MobiDB-lite"/>
    </source>
</evidence>
<keyword evidence="2" id="KW-1133">Transmembrane helix</keyword>
<dbReference type="EMBL" id="JAAAIM010001261">
    <property type="protein sequence ID" value="KAG0280470.1"/>
    <property type="molecule type" value="Genomic_DNA"/>
</dbReference>
<proteinExistence type="predicted"/>
<evidence type="ECO:0000313" key="3">
    <source>
        <dbReference type="EMBL" id="KAG0280470.1"/>
    </source>
</evidence>
<keyword evidence="2" id="KW-0812">Transmembrane</keyword>
<evidence type="ECO:0000313" key="4">
    <source>
        <dbReference type="Proteomes" id="UP001194696"/>
    </source>
</evidence>
<evidence type="ECO:0000256" key="2">
    <source>
        <dbReference type="SAM" id="Phobius"/>
    </source>
</evidence>
<keyword evidence="2" id="KW-0472">Membrane</keyword>
<accession>A0ABQ7JM59</accession>
<gene>
    <name evidence="3" type="ORF">BGZ96_001555</name>
</gene>
<feature type="non-terminal residue" evidence="3">
    <location>
        <position position="1"/>
    </location>
</feature>
<comment type="caution">
    <text evidence="3">The sequence shown here is derived from an EMBL/GenBank/DDBJ whole genome shotgun (WGS) entry which is preliminary data.</text>
</comment>
<reference evidence="3 4" key="1">
    <citation type="journal article" date="2020" name="Fungal Divers.">
        <title>Resolving the Mortierellaceae phylogeny through synthesis of multi-gene phylogenetics and phylogenomics.</title>
        <authorList>
            <person name="Vandepol N."/>
            <person name="Liber J."/>
            <person name="Desiro A."/>
            <person name="Na H."/>
            <person name="Kennedy M."/>
            <person name="Barry K."/>
            <person name="Grigoriev I.V."/>
            <person name="Miller A.N."/>
            <person name="O'Donnell K."/>
            <person name="Stajich J.E."/>
            <person name="Bonito G."/>
        </authorList>
    </citation>
    <scope>NUCLEOTIDE SEQUENCE [LARGE SCALE GENOMIC DNA]</scope>
    <source>
        <strain evidence="3 4">AD045</strain>
    </source>
</reference>
<dbReference type="Proteomes" id="UP001194696">
    <property type="component" value="Unassembled WGS sequence"/>
</dbReference>
<name>A0ABQ7JM59_9FUNG</name>
<feature type="region of interest" description="Disordered" evidence="1">
    <location>
        <begin position="28"/>
        <end position="56"/>
    </location>
</feature>